<keyword evidence="1" id="KW-0449">Lipoprotein</keyword>
<accession>A0A1V3NF20</accession>
<proteinExistence type="predicted"/>
<dbReference type="STRING" id="108003.B1C78_11125"/>
<dbReference type="PROSITE" id="PS51257">
    <property type="entry name" value="PROKAR_LIPOPROTEIN"/>
    <property type="match status" value="1"/>
</dbReference>
<dbReference type="EMBL" id="MVBK01000062">
    <property type="protein sequence ID" value="OOG23478.1"/>
    <property type="molecule type" value="Genomic_DNA"/>
</dbReference>
<dbReference type="Proteomes" id="UP000189462">
    <property type="component" value="Unassembled WGS sequence"/>
</dbReference>
<dbReference type="PANTHER" id="PTHR37625:SF4">
    <property type="entry name" value="OUTER MEMBRANE LIPOPROTEIN"/>
    <property type="match status" value="1"/>
</dbReference>
<protein>
    <submittedName>
        <fullName evidence="1">Type VI secretion system-associated lipoprotein</fullName>
    </submittedName>
</protein>
<dbReference type="PANTHER" id="PTHR37625">
    <property type="entry name" value="OUTER MEMBRANE LIPOPROTEIN-RELATED"/>
    <property type="match status" value="1"/>
</dbReference>
<reference evidence="1 2" key="1">
    <citation type="submission" date="2017-02" db="EMBL/GenBank/DDBJ databases">
        <title>Genomic diversity within the haloalkaliphilic genus Thioalkalivibrio.</title>
        <authorList>
            <person name="Ahn A.-C."/>
            <person name="Meier-Kolthoff J."/>
            <person name="Overmars L."/>
            <person name="Richter M."/>
            <person name="Woyke T."/>
            <person name="Sorokin D.Y."/>
            <person name="Muyzer G."/>
        </authorList>
    </citation>
    <scope>NUCLEOTIDE SEQUENCE [LARGE SCALE GENOMIC DNA]</scope>
    <source>
        <strain evidence="1 2">ALJD</strain>
    </source>
</reference>
<sequence>MNPLTLRSGVLVLLVLLLAACSGPQVRVDLSSTANLNMSDEGNPLPVVVRVYQLADARNFTNATFESLWKQDVQSLGDAALTREEMILNPGTTHELELKRNPQAEYVGVVAIFRAPEDDGWRAIRPLPMGQMGRRMNQRVTVSLRGNSLSIVD</sequence>
<gene>
    <name evidence="1" type="ORF">B1C78_11125</name>
</gene>
<dbReference type="RefSeq" id="WP_077279230.1">
    <property type="nucleotide sequence ID" value="NZ_MVBK01000062.1"/>
</dbReference>
<organism evidence="1 2">
    <name type="scientific">Thioalkalivibrio denitrificans</name>
    <dbReference type="NCBI Taxonomy" id="108003"/>
    <lineage>
        <taxon>Bacteria</taxon>
        <taxon>Pseudomonadati</taxon>
        <taxon>Pseudomonadota</taxon>
        <taxon>Gammaproteobacteria</taxon>
        <taxon>Chromatiales</taxon>
        <taxon>Ectothiorhodospiraceae</taxon>
        <taxon>Thioalkalivibrio</taxon>
    </lineage>
</organism>
<dbReference type="NCBIfam" id="TIGR03352">
    <property type="entry name" value="VI_chp_3"/>
    <property type="match status" value="1"/>
</dbReference>
<dbReference type="OrthoDB" id="5471061at2"/>
<name>A0A1V3NF20_9GAMM</name>
<dbReference type="InterPro" id="IPR017734">
    <property type="entry name" value="T6SS_SciN"/>
</dbReference>
<dbReference type="Pfam" id="PF12790">
    <property type="entry name" value="T6SS-SciN"/>
    <property type="match status" value="1"/>
</dbReference>
<evidence type="ECO:0000313" key="2">
    <source>
        <dbReference type="Proteomes" id="UP000189462"/>
    </source>
</evidence>
<keyword evidence="2" id="KW-1185">Reference proteome</keyword>
<dbReference type="InterPro" id="IPR038706">
    <property type="entry name" value="Type_VI_SciN-like_sf"/>
</dbReference>
<evidence type="ECO:0000313" key="1">
    <source>
        <dbReference type="EMBL" id="OOG23478.1"/>
    </source>
</evidence>
<dbReference type="AlphaFoldDB" id="A0A1V3NF20"/>
<dbReference type="Gene3D" id="2.60.40.4150">
    <property type="entry name" value="Type VI secretion system, lipoprotein SciN"/>
    <property type="match status" value="1"/>
</dbReference>
<comment type="caution">
    <text evidence="1">The sequence shown here is derived from an EMBL/GenBank/DDBJ whole genome shotgun (WGS) entry which is preliminary data.</text>
</comment>